<comment type="caution">
    <text evidence="14">The sequence shown here is derived from an EMBL/GenBank/DDBJ whole genome shotgun (WGS) entry which is preliminary data.</text>
</comment>
<evidence type="ECO:0000259" key="13">
    <source>
        <dbReference type="Pfam" id="PF00892"/>
    </source>
</evidence>
<dbReference type="InterPro" id="IPR000620">
    <property type="entry name" value="EamA_dom"/>
</dbReference>
<evidence type="ECO:0000256" key="4">
    <source>
        <dbReference type="ARBA" id="ARBA00022516"/>
    </source>
</evidence>
<evidence type="ECO:0000256" key="11">
    <source>
        <dbReference type="ARBA" id="ARBA00023136"/>
    </source>
</evidence>
<evidence type="ECO:0000256" key="2">
    <source>
        <dbReference type="ARBA" id="ARBA00007362"/>
    </source>
</evidence>
<dbReference type="GO" id="GO:0009103">
    <property type="term" value="P:lipopolysaccharide biosynthetic process"/>
    <property type="evidence" value="ECO:0007669"/>
    <property type="project" value="UniProtKB-KW"/>
</dbReference>
<dbReference type="SUPFAM" id="SSF103481">
    <property type="entry name" value="Multidrug resistance efflux transporter EmrE"/>
    <property type="match status" value="1"/>
</dbReference>
<keyword evidence="9 12" id="KW-1133">Transmembrane helix</keyword>
<comment type="subcellular location">
    <subcellularLocation>
        <location evidence="1">Cell membrane</location>
        <topology evidence="1">Multi-pass membrane protein</topology>
    </subcellularLocation>
</comment>
<feature type="domain" description="EamA" evidence="13">
    <location>
        <begin position="52"/>
        <end position="118"/>
    </location>
</feature>
<evidence type="ECO:0000256" key="10">
    <source>
        <dbReference type="ARBA" id="ARBA00023098"/>
    </source>
</evidence>
<dbReference type="InterPro" id="IPR000390">
    <property type="entry name" value="Small_drug/metabolite_transptr"/>
</dbReference>
<reference evidence="15" key="1">
    <citation type="submission" date="2019-02" db="EMBL/GenBank/DDBJ databases">
        <title>Draft genome sequence of Sphaerospermopsis reniformis NIES-1949.</title>
        <authorList>
            <person name="Yamaguchi H."/>
            <person name="Suzuki S."/>
            <person name="Kawachi M."/>
        </authorList>
    </citation>
    <scope>NUCLEOTIDE SEQUENCE [LARGE SCALE GENOMIC DNA]</scope>
    <source>
        <strain evidence="15">NIES-1949</strain>
    </source>
</reference>
<keyword evidence="5" id="KW-0997">Cell inner membrane</keyword>
<name>A0A480A5C4_9CYAN</name>
<gene>
    <name evidence="14" type="ORF">SR1949_36650</name>
</gene>
<keyword evidence="11 12" id="KW-0472">Membrane</keyword>
<sequence>MLINHLYILLTILFTVYGQIVIKWQVQLAGSLPPDNIAKLQYIIKLLLNPWVISSFTCAFLAAISWMAAMTKFDLSYAYPFMSLAFVLVLFLSAIFFKEPVTIPKSLGLGLIILGIIIGSKG</sequence>
<evidence type="ECO:0000313" key="14">
    <source>
        <dbReference type="EMBL" id="GCL38548.1"/>
    </source>
</evidence>
<keyword evidence="8" id="KW-0448">Lipopolysaccharide biosynthesis</keyword>
<keyword evidence="10" id="KW-0443">Lipid metabolism</keyword>
<keyword evidence="15" id="KW-1185">Reference proteome</keyword>
<evidence type="ECO:0000256" key="8">
    <source>
        <dbReference type="ARBA" id="ARBA00022985"/>
    </source>
</evidence>
<dbReference type="AlphaFoldDB" id="A0A480A5C4"/>
<feature type="transmembrane region" description="Helical" evidence="12">
    <location>
        <begin position="42"/>
        <end position="65"/>
    </location>
</feature>
<evidence type="ECO:0000256" key="6">
    <source>
        <dbReference type="ARBA" id="ARBA00022556"/>
    </source>
</evidence>
<dbReference type="Pfam" id="PF00892">
    <property type="entry name" value="EamA"/>
    <property type="match status" value="1"/>
</dbReference>
<dbReference type="GO" id="GO:0005886">
    <property type="term" value="C:plasma membrane"/>
    <property type="evidence" value="ECO:0007669"/>
    <property type="project" value="UniProtKB-SubCell"/>
</dbReference>
<feature type="transmembrane region" description="Helical" evidence="12">
    <location>
        <begin position="77"/>
        <end position="97"/>
    </location>
</feature>
<keyword evidence="7 12" id="KW-0812">Transmembrane</keyword>
<dbReference type="PANTHER" id="PTHR30561">
    <property type="entry name" value="SMR FAMILY PROTON-DEPENDENT DRUG EFFLUX TRANSPORTER SUGE"/>
    <property type="match status" value="1"/>
</dbReference>
<evidence type="ECO:0000313" key="15">
    <source>
        <dbReference type="Proteomes" id="UP000300142"/>
    </source>
</evidence>
<evidence type="ECO:0000256" key="5">
    <source>
        <dbReference type="ARBA" id="ARBA00022519"/>
    </source>
</evidence>
<keyword evidence="3" id="KW-1003">Cell membrane</keyword>
<evidence type="ECO:0000256" key="3">
    <source>
        <dbReference type="ARBA" id="ARBA00022475"/>
    </source>
</evidence>
<evidence type="ECO:0000256" key="12">
    <source>
        <dbReference type="SAM" id="Phobius"/>
    </source>
</evidence>
<dbReference type="GO" id="GO:0022857">
    <property type="term" value="F:transmembrane transporter activity"/>
    <property type="evidence" value="ECO:0007669"/>
    <property type="project" value="InterPro"/>
</dbReference>
<evidence type="ECO:0000256" key="9">
    <source>
        <dbReference type="ARBA" id="ARBA00022989"/>
    </source>
</evidence>
<dbReference type="PANTHER" id="PTHR30561:SF9">
    <property type="entry name" value="4-AMINO-4-DEOXY-L-ARABINOSE-PHOSPHOUNDECAPRENOL FLIPPASE SUBUNIT ARNF-RELATED"/>
    <property type="match status" value="1"/>
</dbReference>
<evidence type="ECO:0000256" key="7">
    <source>
        <dbReference type="ARBA" id="ARBA00022692"/>
    </source>
</evidence>
<dbReference type="EMBL" id="BJCE01000151">
    <property type="protein sequence ID" value="GCL38548.1"/>
    <property type="molecule type" value="Genomic_DNA"/>
</dbReference>
<keyword evidence="4" id="KW-0444">Lipid biosynthesis</keyword>
<dbReference type="InterPro" id="IPR037185">
    <property type="entry name" value="EmrE-like"/>
</dbReference>
<accession>A0A480A5C4</accession>
<evidence type="ECO:0000256" key="1">
    <source>
        <dbReference type="ARBA" id="ARBA00004651"/>
    </source>
</evidence>
<dbReference type="Gene3D" id="1.10.3730.20">
    <property type="match status" value="1"/>
</dbReference>
<feature type="transmembrane region" description="Helical" evidence="12">
    <location>
        <begin position="103"/>
        <end position="120"/>
    </location>
</feature>
<comment type="similarity">
    <text evidence="2">Belongs to the EamA transporter family.</text>
</comment>
<proteinExistence type="inferred from homology"/>
<protein>
    <recommendedName>
        <fullName evidence="13">EamA domain-containing protein</fullName>
    </recommendedName>
</protein>
<dbReference type="RefSeq" id="WP_201277646.1">
    <property type="nucleotide sequence ID" value="NZ_BJCE01000151.1"/>
</dbReference>
<keyword evidence="6" id="KW-0441">Lipid A biosynthesis</keyword>
<dbReference type="Proteomes" id="UP000300142">
    <property type="component" value="Unassembled WGS sequence"/>
</dbReference>
<organism evidence="14 15">
    <name type="scientific">Sphaerospermopsis reniformis</name>
    <dbReference type="NCBI Taxonomy" id="531300"/>
    <lineage>
        <taxon>Bacteria</taxon>
        <taxon>Bacillati</taxon>
        <taxon>Cyanobacteriota</taxon>
        <taxon>Cyanophyceae</taxon>
        <taxon>Nostocales</taxon>
        <taxon>Aphanizomenonaceae</taxon>
        <taxon>Sphaerospermopsis</taxon>
    </lineage>
</organism>